<dbReference type="AlphaFoldDB" id="A0A5E4AGC8"/>
<name>A0A5E4AGC8_MARMO</name>
<dbReference type="SUPFAM" id="SSF50729">
    <property type="entry name" value="PH domain-like"/>
    <property type="match status" value="1"/>
</dbReference>
<dbReference type="InterPro" id="IPR001849">
    <property type="entry name" value="PH_domain"/>
</dbReference>
<dbReference type="PANTHER" id="PTHR47014:SF1">
    <property type="entry name" value="PLECKSTRIN HOMOLOGY DOMAIN-CONTAINING FAMILY S MEMBER 1"/>
    <property type="match status" value="1"/>
</dbReference>
<dbReference type="Gene3D" id="2.30.29.30">
    <property type="entry name" value="Pleckstrin-homology domain (PH domain)/Phosphotyrosine-binding domain (PTB)"/>
    <property type="match status" value="1"/>
</dbReference>
<evidence type="ECO:0000313" key="4">
    <source>
        <dbReference type="Proteomes" id="UP000335636"/>
    </source>
</evidence>
<keyword evidence="4" id="KW-1185">Reference proteome</keyword>
<evidence type="ECO:0000259" key="2">
    <source>
        <dbReference type="PROSITE" id="PS50003"/>
    </source>
</evidence>
<sequence length="469" mass="52149">METKSPKSPGKQLTFYYENEVYKQDYFIKSPPPQLFSSATSWKKRFCVLSKNGEKGLTLSYYKDHHQRGSLEIDRNASVNVGINSQEKLQSVQKMFKCHPDEVMSIRTTNRDYFLISHDREKIRDWVSFISSFCHGVQAAHQNTQEGPSLGDTRPASYPSPVFGPSSVMEAVSPTSPRNSLPDMYLMEKSSSGFKQAHLPRDFLSKTTQDTQEESYYLSPRSVLLELDNVIDSNDSGESIGPGSEDQVPKTTECHYMSMKSCFFKATLNASAGCPEEAQTFPEPQDGGPQLQEPDSGSDLCLSPANPETQAMDDKKGSASLTVVKLSILLNNIPDESHLETLDVFLSPPDVINYLALVEAAGRICVARWEGPPHLGCLFCHGDHVLAVNDLKPQSLEEVSLFLTRSIQKEKIKLSIGRIPNSEKFHAEACTCLLKHQRVALIQQEKSGLQRAPKRSPAIKKGQQKGTGE</sequence>
<reference evidence="3" key="1">
    <citation type="submission" date="2019-04" db="EMBL/GenBank/DDBJ databases">
        <authorList>
            <person name="Alioto T."/>
            <person name="Alioto T."/>
        </authorList>
    </citation>
    <scope>NUCLEOTIDE SEQUENCE [LARGE SCALE GENOMIC DNA]</scope>
</reference>
<evidence type="ECO:0000313" key="3">
    <source>
        <dbReference type="EMBL" id="VTJ55582.1"/>
    </source>
</evidence>
<gene>
    <name evidence="3" type="ORF">MONAX_5E017071</name>
</gene>
<proteinExistence type="predicted"/>
<dbReference type="Pfam" id="PF00169">
    <property type="entry name" value="PH"/>
    <property type="match status" value="1"/>
</dbReference>
<organism evidence="3 4">
    <name type="scientific">Marmota monax</name>
    <name type="common">Woodchuck</name>
    <dbReference type="NCBI Taxonomy" id="9995"/>
    <lineage>
        <taxon>Eukaryota</taxon>
        <taxon>Metazoa</taxon>
        <taxon>Chordata</taxon>
        <taxon>Craniata</taxon>
        <taxon>Vertebrata</taxon>
        <taxon>Euteleostomi</taxon>
        <taxon>Mammalia</taxon>
        <taxon>Eutheria</taxon>
        <taxon>Euarchontoglires</taxon>
        <taxon>Glires</taxon>
        <taxon>Rodentia</taxon>
        <taxon>Sciuromorpha</taxon>
        <taxon>Sciuridae</taxon>
        <taxon>Xerinae</taxon>
        <taxon>Marmotini</taxon>
        <taxon>Marmota</taxon>
    </lineage>
</organism>
<dbReference type="InterPro" id="IPR042986">
    <property type="entry name" value="PLEKHS1"/>
</dbReference>
<dbReference type="InterPro" id="IPR011993">
    <property type="entry name" value="PH-like_dom_sf"/>
</dbReference>
<dbReference type="SMART" id="SM00233">
    <property type="entry name" value="PH"/>
    <property type="match status" value="1"/>
</dbReference>
<dbReference type="PROSITE" id="PS50003">
    <property type="entry name" value="PH_DOMAIN"/>
    <property type="match status" value="1"/>
</dbReference>
<feature type="domain" description="PH" evidence="2">
    <location>
        <begin position="20"/>
        <end position="135"/>
    </location>
</feature>
<accession>A0A5E4AGC8</accession>
<feature type="region of interest" description="Disordered" evidence="1">
    <location>
        <begin position="446"/>
        <end position="469"/>
    </location>
</feature>
<protein>
    <recommendedName>
        <fullName evidence="2">PH domain-containing protein</fullName>
    </recommendedName>
</protein>
<dbReference type="PANTHER" id="PTHR47014">
    <property type="entry name" value="PLECKSTRIN HOMOLOGY DOMAIN-CONTAINING FAMILY S MEMBER 1"/>
    <property type="match status" value="1"/>
</dbReference>
<dbReference type="Proteomes" id="UP000335636">
    <property type="component" value="Unassembled WGS sequence"/>
</dbReference>
<comment type="caution">
    <text evidence="3">The sequence shown here is derived from an EMBL/GenBank/DDBJ whole genome shotgun (WGS) entry which is preliminary data.</text>
</comment>
<dbReference type="EMBL" id="CABDUW010000052">
    <property type="protein sequence ID" value="VTJ55582.1"/>
    <property type="molecule type" value="Genomic_DNA"/>
</dbReference>
<feature type="region of interest" description="Disordered" evidence="1">
    <location>
        <begin position="276"/>
        <end position="316"/>
    </location>
</feature>
<evidence type="ECO:0000256" key="1">
    <source>
        <dbReference type="SAM" id="MobiDB-lite"/>
    </source>
</evidence>